<reference evidence="2" key="1">
    <citation type="journal article" date="2010" name="Science">
        <title>Signatures of adaptation to obligate biotrophy in the Hyaloperonospora arabidopsidis genome.</title>
        <authorList>
            <person name="Baxter L."/>
            <person name="Tripathy S."/>
            <person name="Ishaque N."/>
            <person name="Boot N."/>
            <person name="Cabral A."/>
            <person name="Kemen E."/>
            <person name="Thines M."/>
            <person name="Ah-Fong A."/>
            <person name="Anderson R."/>
            <person name="Badejoko W."/>
            <person name="Bittner-Eddy P."/>
            <person name="Boore J.L."/>
            <person name="Chibucos M.C."/>
            <person name="Coates M."/>
            <person name="Dehal P."/>
            <person name="Delehaunty K."/>
            <person name="Dong S."/>
            <person name="Downton P."/>
            <person name="Dumas B."/>
            <person name="Fabro G."/>
            <person name="Fronick C."/>
            <person name="Fuerstenberg S.I."/>
            <person name="Fulton L."/>
            <person name="Gaulin E."/>
            <person name="Govers F."/>
            <person name="Hughes L."/>
            <person name="Humphray S."/>
            <person name="Jiang R.H."/>
            <person name="Judelson H."/>
            <person name="Kamoun S."/>
            <person name="Kyung K."/>
            <person name="Meijer H."/>
            <person name="Minx P."/>
            <person name="Morris P."/>
            <person name="Nelson J."/>
            <person name="Phuntumart V."/>
            <person name="Qutob D."/>
            <person name="Rehmany A."/>
            <person name="Rougon-Cardoso A."/>
            <person name="Ryden P."/>
            <person name="Torto-Alalibo T."/>
            <person name="Studholme D."/>
            <person name="Wang Y."/>
            <person name="Win J."/>
            <person name="Wood J."/>
            <person name="Clifton S.W."/>
            <person name="Rogers J."/>
            <person name="Van den Ackerveken G."/>
            <person name="Jones J.D."/>
            <person name="McDowell J.M."/>
            <person name="Beynon J."/>
            <person name="Tyler B.M."/>
        </authorList>
    </citation>
    <scope>NUCLEOTIDE SEQUENCE [LARGE SCALE GENOMIC DNA]</scope>
    <source>
        <strain evidence="2">Emoy2</strain>
    </source>
</reference>
<dbReference type="HOGENOM" id="CLU_2727618_0_0_1"/>
<dbReference type="AlphaFoldDB" id="M4BYZ5"/>
<accession>M4BYZ5</accession>
<protein>
    <submittedName>
        <fullName evidence="1">Uncharacterized protein</fullName>
    </submittedName>
</protein>
<evidence type="ECO:0000313" key="1">
    <source>
        <dbReference type="EnsemblProtists" id="HpaP811793"/>
    </source>
</evidence>
<dbReference type="EnsemblProtists" id="HpaT811793">
    <property type="protein sequence ID" value="HpaP811793"/>
    <property type="gene ID" value="HpaG811793"/>
</dbReference>
<reference evidence="1" key="2">
    <citation type="submission" date="2015-06" db="UniProtKB">
        <authorList>
            <consortium name="EnsemblProtists"/>
        </authorList>
    </citation>
    <scope>IDENTIFICATION</scope>
    <source>
        <strain evidence="1">Emoy2</strain>
    </source>
</reference>
<dbReference type="InParanoid" id="M4BYZ5"/>
<sequence>MVHKPPQPLTAWPTSSAANFSKLPQDGRVKMVNERDKTFVSSKKELKCVSHGVVNPFYRERSPSSYRFQSFW</sequence>
<dbReference type="VEuPathDB" id="FungiDB:HpaG811793"/>
<dbReference type="Proteomes" id="UP000011713">
    <property type="component" value="Unassembled WGS sequence"/>
</dbReference>
<organism evidence="1 2">
    <name type="scientific">Hyaloperonospora arabidopsidis (strain Emoy2)</name>
    <name type="common">Downy mildew agent</name>
    <name type="synonym">Peronospora arabidopsidis</name>
    <dbReference type="NCBI Taxonomy" id="559515"/>
    <lineage>
        <taxon>Eukaryota</taxon>
        <taxon>Sar</taxon>
        <taxon>Stramenopiles</taxon>
        <taxon>Oomycota</taxon>
        <taxon>Peronosporomycetes</taxon>
        <taxon>Peronosporales</taxon>
        <taxon>Peronosporaceae</taxon>
        <taxon>Hyaloperonospora</taxon>
    </lineage>
</organism>
<name>M4BYZ5_HYAAE</name>
<dbReference type="EMBL" id="JH598052">
    <property type="status" value="NOT_ANNOTATED_CDS"/>
    <property type="molecule type" value="Genomic_DNA"/>
</dbReference>
<proteinExistence type="predicted"/>
<keyword evidence="2" id="KW-1185">Reference proteome</keyword>
<evidence type="ECO:0000313" key="2">
    <source>
        <dbReference type="Proteomes" id="UP000011713"/>
    </source>
</evidence>